<dbReference type="EMBL" id="JACXAE010000083">
    <property type="protein sequence ID" value="MBD2775566.1"/>
    <property type="molecule type" value="Genomic_DNA"/>
</dbReference>
<protein>
    <submittedName>
        <fullName evidence="1">CRISPR-associated protein Cmr3</fullName>
    </submittedName>
</protein>
<keyword evidence="2" id="KW-1185">Reference proteome</keyword>
<evidence type="ECO:0000313" key="1">
    <source>
        <dbReference type="EMBL" id="MBD2775566.1"/>
    </source>
</evidence>
<dbReference type="RefSeq" id="WP_190834139.1">
    <property type="nucleotide sequence ID" value="NZ_CAWPPI010000083.1"/>
</dbReference>
<dbReference type="Pfam" id="PF09700">
    <property type="entry name" value="Cas_Cmr3"/>
    <property type="match status" value="1"/>
</dbReference>
<organism evidence="1 2">
    <name type="scientific">Iningainema tapete BLCC-T55</name>
    <dbReference type="NCBI Taxonomy" id="2748662"/>
    <lineage>
        <taxon>Bacteria</taxon>
        <taxon>Bacillati</taxon>
        <taxon>Cyanobacteriota</taxon>
        <taxon>Cyanophyceae</taxon>
        <taxon>Nostocales</taxon>
        <taxon>Scytonemataceae</taxon>
        <taxon>Iningainema tapete</taxon>
    </lineage>
</organism>
<evidence type="ECO:0000313" key="2">
    <source>
        <dbReference type="Proteomes" id="UP000629098"/>
    </source>
</evidence>
<comment type="caution">
    <text evidence="1">The sequence shown here is derived from an EMBL/GenBank/DDBJ whole genome shotgun (WGS) entry which is preliminary data.</text>
</comment>
<name>A0A8J6XQK3_9CYAN</name>
<accession>A0A8J6XQK3</accession>
<dbReference type="InterPro" id="IPR019117">
    <property type="entry name" value="CRISPR-assoc_protein_Cmr3"/>
</dbReference>
<gene>
    <name evidence="1" type="ORF">ICL16_26790</name>
</gene>
<sequence length="343" mass="39265">MFQYLIIIEPLGLLYGSAGRFLSPENLVGRSGISFPPSAATVSGLYAATYTSDELESLRLAGAFWAYSKEPENFYVPTPLNYLVQMEKHTKKGEIKKGEIKHRLSWHKDEDGTGQWLPLVSGKFKSGSWIAINEWHQPQYVSEKPWEYLPHLHPRLELNQRKVDTDSTQGSLFLENAVQMHPDTCLIYLSNIPLPDGWYRFGGEGHMVDVRSLPISESTQKLFNQPVGKHFTLITPAVWGSNRLSYREPMIYQQNSWESAWQIETFLTERPMPFRYRLGGNGKTKRLSRGRYAVPSGSVYVLKEQLNLPWHNWSESWFPTEAYSFKRWGCGLALPLATEKAGT</sequence>
<reference evidence="1" key="1">
    <citation type="submission" date="2020-09" db="EMBL/GenBank/DDBJ databases">
        <title>Iningainema tapete sp. nov. (Scytonemataceae, Cyanobacteria) from greenhouses in central Florida (USA) produces two types of nodularin with biosynthetic potential for microcystin-LR and anabaenopeptins.</title>
        <authorList>
            <person name="Berthold D.E."/>
            <person name="Lefler F.W."/>
            <person name="Huang I.-S."/>
            <person name="Abdulla H."/>
            <person name="Zimba P.V."/>
            <person name="Laughinghouse H.D. IV."/>
        </authorList>
    </citation>
    <scope>NUCLEOTIDE SEQUENCE</scope>
    <source>
        <strain evidence="1">BLCCT55</strain>
    </source>
</reference>
<dbReference type="Proteomes" id="UP000629098">
    <property type="component" value="Unassembled WGS sequence"/>
</dbReference>
<dbReference type="AlphaFoldDB" id="A0A8J6XQK3"/>
<proteinExistence type="predicted"/>